<accession>A0A151RFQ9</accession>
<evidence type="ECO:0000259" key="1">
    <source>
        <dbReference type="Pfam" id="PF07727"/>
    </source>
</evidence>
<organism evidence="2 3">
    <name type="scientific">Cajanus cajan</name>
    <name type="common">Pigeon pea</name>
    <name type="synonym">Cajanus indicus</name>
    <dbReference type="NCBI Taxonomy" id="3821"/>
    <lineage>
        <taxon>Eukaryota</taxon>
        <taxon>Viridiplantae</taxon>
        <taxon>Streptophyta</taxon>
        <taxon>Embryophyta</taxon>
        <taxon>Tracheophyta</taxon>
        <taxon>Spermatophyta</taxon>
        <taxon>Magnoliopsida</taxon>
        <taxon>eudicotyledons</taxon>
        <taxon>Gunneridae</taxon>
        <taxon>Pentapetalae</taxon>
        <taxon>rosids</taxon>
        <taxon>fabids</taxon>
        <taxon>Fabales</taxon>
        <taxon>Fabaceae</taxon>
        <taxon>Papilionoideae</taxon>
        <taxon>50 kb inversion clade</taxon>
        <taxon>NPAAA clade</taxon>
        <taxon>indigoferoid/millettioid clade</taxon>
        <taxon>Phaseoleae</taxon>
        <taxon>Cajanus</taxon>
    </lineage>
</organism>
<feature type="domain" description="Reverse transcriptase Ty1/copia-type" evidence="1">
    <location>
        <begin position="2"/>
        <end position="65"/>
    </location>
</feature>
<evidence type="ECO:0000313" key="3">
    <source>
        <dbReference type="Proteomes" id="UP000075243"/>
    </source>
</evidence>
<proteinExistence type="predicted"/>
<dbReference type="AlphaFoldDB" id="A0A151RFQ9"/>
<evidence type="ECO:0000313" key="2">
    <source>
        <dbReference type="EMBL" id="KYP41420.1"/>
    </source>
</evidence>
<dbReference type="Pfam" id="PF07727">
    <property type="entry name" value="RVT_2"/>
    <property type="match status" value="1"/>
</dbReference>
<name>A0A151RFQ9_CAJCA</name>
<dbReference type="EMBL" id="KQ483774">
    <property type="protein sequence ID" value="KYP41420.1"/>
    <property type="molecule type" value="Genomic_DNA"/>
</dbReference>
<dbReference type="InterPro" id="IPR013103">
    <property type="entry name" value="RVT_2"/>
</dbReference>
<gene>
    <name evidence="2" type="ORF">KK1_037214</name>
</gene>
<dbReference type="Gramene" id="C.cajan_35102.t">
    <property type="protein sequence ID" value="C.cajan_35102.t.cds1"/>
    <property type="gene ID" value="C.cajan_35102"/>
</dbReference>
<dbReference type="Proteomes" id="UP000075243">
    <property type="component" value="Unassembled WGS sequence"/>
</dbReference>
<sequence>MVSPPSVSHNPGVACKLKKSLYGLKKAPRACFEKFSITIESFGFNSTPHDSSLLVKCTSHGHITLTIC</sequence>
<keyword evidence="3" id="KW-1185">Reference proteome</keyword>
<reference evidence="2" key="1">
    <citation type="journal article" date="2012" name="Nat. Biotechnol.">
        <title>Draft genome sequence of pigeonpea (Cajanus cajan), an orphan legume crop of resource-poor farmers.</title>
        <authorList>
            <person name="Varshney R.K."/>
            <person name="Chen W."/>
            <person name="Li Y."/>
            <person name="Bharti A.K."/>
            <person name="Saxena R.K."/>
            <person name="Schlueter J.A."/>
            <person name="Donoghue M.T."/>
            <person name="Azam S."/>
            <person name="Fan G."/>
            <person name="Whaley A.M."/>
            <person name="Farmer A.D."/>
            <person name="Sheridan J."/>
            <person name="Iwata A."/>
            <person name="Tuteja R."/>
            <person name="Penmetsa R.V."/>
            <person name="Wu W."/>
            <person name="Upadhyaya H.D."/>
            <person name="Yang S.P."/>
            <person name="Shah T."/>
            <person name="Saxena K.B."/>
            <person name="Michael T."/>
            <person name="McCombie W.R."/>
            <person name="Yang B."/>
            <person name="Zhang G."/>
            <person name="Yang H."/>
            <person name="Wang J."/>
            <person name="Spillane C."/>
            <person name="Cook D.R."/>
            <person name="May G.D."/>
            <person name="Xu X."/>
            <person name="Jackson S.A."/>
        </authorList>
    </citation>
    <scope>NUCLEOTIDE SEQUENCE [LARGE SCALE GENOMIC DNA]</scope>
</reference>
<protein>
    <recommendedName>
        <fullName evidence="1">Reverse transcriptase Ty1/copia-type domain-containing protein</fullName>
    </recommendedName>
</protein>